<dbReference type="AlphaFoldDB" id="A0AAV4EGH2"/>
<evidence type="ECO:0000256" key="4">
    <source>
        <dbReference type="ARBA" id="ARBA00023098"/>
    </source>
</evidence>
<dbReference type="GO" id="GO:0008970">
    <property type="term" value="F:phospholipase A1 activity"/>
    <property type="evidence" value="ECO:0007669"/>
    <property type="project" value="TreeGrafter"/>
</dbReference>
<dbReference type="Gene3D" id="3.90.1720.10">
    <property type="entry name" value="endopeptidase domain like (from Nostoc punctiforme)"/>
    <property type="match status" value="1"/>
</dbReference>
<dbReference type="GO" id="GO:0016410">
    <property type="term" value="F:N-acyltransferase activity"/>
    <property type="evidence" value="ECO:0007669"/>
    <property type="project" value="TreeGrafter"/>
</dbReference>
<evidence type="ECO:0000256" key="1">
    <source>
        <dbReference type="ARBA" id="ARBA00007824"/>
    </source>
</evidence>
<dbReference type="Proteomes" id="UP000762676">
    <property type="component" value="Unassembled WGS sequence"/>
</dbReference>
<dbReference type="GO" id="GO:0005737">
    <property type="term" value="C:cytoplasm"/>
    <property type="evidence" value="ECO:0007669"/>
    <property type="project" value="TreeGrafter"/>
</dbReference>
<evidence type="ECO:0000259" key="5">
    <source>
        <dbReference type="PROSITE" id="PS51934"/>
    </source>
</evidence>
<reference evidence="6 7" key="1">
    <citation type="journal article" date="2021" name="Elife">
        <title>Chloroplast acquisition without the gene transfer in kleptoplastic sea slugs, Plakobranchus ocellatus.</title>
        <authorList>
            <person name="Maeda T."/>
            <person name="Takahashi S."/>
            <person name="Yoshida T."/>
            <person name="Shimamura S."/>
            <person name="Takaki Y."/>
            <person name="Nagai Y."/>
            <person name="Toyoda A."/>
            <person name="Suzuki Y."/>
            <person name="Arimoto A."/>
            <person name="Ishii H."/>
            <person name="Satoh N."/>
            <person name="Nishiyama T."/>
            <person name="Hasebe M."/>
            <person name="Maruyama T."/>
            <person name="Minagawa J."/>
            <person name="Obokata J."/>
            <person name="Shigenobu S."/>
        </authorList>
    </citation>
    <scope>NUCLEOTIDE SEQUENCE [LARGE SCALE GENOMIC DNA]</scope>
</reference>
<dbReference type="GO" id="GO:0070292">
    <property type="term" value="P:N-acylphosphatidylethanolamine metabolic process"/>
    <property type="evidence" value="ECO:0007669"/>
    <property type="project" value="TreeGrafter"/>
</dbReference>
<organism evidence="6 7">
    <name type="scientific">Elysia marginata</name>
    <dbReference type="NCBI Taxonomy" id="1093978"/>
    <lineage>
        <taxon>Eukaryota</taxon>
        <taxon>Metazoa</taxon>
        <taxon>Spiralia</taxon>
        <taxon>Lophotrochozoa</taxon>
        <taxon>Mollusca</taxon>
        <taxon>Gastropoda</taxon>
        <taxon>Heterobranchia</taxon>
        <taxon>Euthyneura</taxon>
        <taxon>Panpulmonata</taxon>
        <taxon>Sacoglossa</taxon>
        <taxon>Placobranchoidea</taxon>
        <taxon>Plakobranchidae</taxon>
        <taxon>Elysia</taxon>
    </lineage>
</organism>
<dbReference type="GO" id="GO:0004623">
    <property type="term" value="F:phospholipase A2 activity"/>
    <property type="evidence" value="ECO:0007669"/>
    <property type="project" value="TreeGrafter"/>
</dbReference>
<dbReference type="EMBL" id="BMAT01003667">
    <property type="protein sequence ID" value="GFR60142.1"/>
    <property type="molecule type" value="Genomic_DNA"/>
</dbReference>
<dbReference type="InterPro" id="IPR051496">
    <property type="entry name" value="H-rev107_PLA/AT"/>
</dbReference>
<evidence type="ECO:0000313" key="7">
    <source>
        <dbReference type="Proteomes" id="UP000762676"/>
    </source>
</evidence>
<protein>
    <submittedName>
        <fullName evidence="6">HRAS-like suppressor-like protein</fullName>
    </submittedName>
</protein>
<keyword evidence="2" id="KW-0808">Transferase</keyword>
<comment type="similarity">
    <text evidence="1">Belongs to the H-rev107 family.</text>
</comment>
<dbReference type="PANTHER" id="PTHR13943:SF77">
    <property type="entry name" value="LRAT DOMAIN-CONTAINING PROTEIN"/>
    <property type="match status" value="1"/>
</dbReference>
<evidence type="ECO:0000313" key="6">
    <source>
        <dbReference type="EMBL" id="GFR60142.1"/>
    </source>
</evidence>
<sequence>MTYRVFYNLPLSALPREEIVERALNFVGAGDVRYNVFTCNCEHFANWCRYDKFKSEQVNRLKVYKPKILFKTVISVADAAKDKVVSHASKALDRLEIRKPQDDSLRNDTVL</sequence>
<name>A0AAV4EGH2_9GAST</name>
<accession>A0AAV4EGH2</accession>
<dbReference type="InterPro" id="IPR007053">
    <property type="entry name" value="LRAT_dom"/>
</dbReference>
<keyword evidence="3" id="KW-0378">Hydrolase</keyword>
<dbReference type="Pfam" id="PF04970">
    <property type="entry name" value="LRAT"/>
    <property type="match status" value="1"/>
</dbReference>
<dbReference type="PANTHER" id="PTHR13943">
    <property type="entry name" value="HRAS-LIKE SUPPRESSOR - RELATED"/>
    <property type="match status" value="1"/>
</dbReference>
<proteinExistence type="inferred from homology"/>
<feature type="domain" description="LRAT" evidence="5">
    <location>
        <begin position="1"/>
        <end position="57"/>
    </location>
</feature>
<keyword evidence="7" id="KW-1185">Reference proteome</keyword>
<gene>
    <name evidence="6" type="ORF">ElyMa_001814000</name>
</gene>
<evidence type="ECO:0000256" key="2">
    <source>
        <dbReference type="ARBA" id="ARBA00022679"/>
    </source>
</evidence>
<keyword evidence="4" id="KW-0443">Lipid metabolism</keyword>
<evidence type="ECO:0000256" key="3">
    <source>
        <dbReference type="ARBA" id="ARBA00022801"/>
    </source>
</evidence>
<comment type="caution">
    <text evidence="6">The sequence shown here is derived from an EMBL/GenBank/DDBJ whole genome shotgun (WGS) entry which is preliminary data.</text>
</comment>
<dbReference type="PROSITE" id="PS51934">
    <property type="entry name" value="LRAT"/>
    <property type="match status" value="1"/>
</dbReference>